<dbReference type="RefSeq" id="WP_168776870.1">
    <property type="nucleotide sequence ID" value="NZ_JAABNR010000050.1"/>
</dbReference>
<name>A0AAE4YEB7_9RHOB</name>
<dbReference type="EMBL" id="JAABNR010000050">
    <property type="protein sequence ID" value="NBZ90092.1"/>
    <property type="molecule type" value="Genomic_DNA"/>
</dbReference>
<accession>A0AAE4YEB7</accession>
<evidence type="ECO:0000313" key="1">
    <source>
        <dbReference type="EMBL" id="NBZ90092.1"/>
    </source>
</evidence>
<organism evidence="1 2">
    <name type="scientific">Stagnihabitans tardus</name>
    <dbReference type="NCBI Taxonomy" id="2699202"/>
    <lineage>
        <taxon>Bacteria</taxon>
        <taxon>Pseudomonadati</taxon>
        <taxon>Pseudomonadota</taxon>
        <taxon>Alphaproteobacteria</taxon>
        <taxon>Rhodobacterales</taxon>
        <taxon>Paracoccaceae</taxon>
        <taxon>Stagnihabitans</taxon>
    </lineage>
</organism>
<gene>
    <name evidence="1" type="ORF">GV832_21145</name>
</gene>
<keyword evidence="2" id="KW-1185">Reference proteome</keyword>
<protein>
    <submittedName>
        <fullName evidence="1">Uncharacterized protein</fullName>
    </submittedName>
</protein>
<dbReference type="AlphaFoldDB" id="A0AAE4YEB7"/>
<proteinExistence type="predicted"/>
<reference evidence="1" key="1">
    <citation type="submission" date="2020-01" db="EMBL/GenBank/DDBJ databases">
        <authorList>
            <person name="Chen W.-M."/>
        </authorList>
    </citation>
    <scope>NUCLEOTIDE SEQUENCE</scope>
    <source>
        <strain evidence="1">CYK-10</strain>
    </source>
</reference>
<evidence type="ECO:0000313" key="2">
    <source>
        <dbReference type="Proteomes" id="UP001193501"/>
    </source>
</evidence>
<dbReference type="Proteomes" id="UP001193501">
    <property type="component" value="Unassembled WGS sequence"/>
</dbReference>
<comment type="caution">
    <text evidence="1">The sequence shown here is derived from an EMBL/GenBank/DDBJ whole genome shotgun (WGS) entry which is preliminary data.</text>
</comment>
<sequence>MRFVLICLCLSACVARPVVDWPPGAPPATPGLLPLQGLIPDPVPADPGPGVAARGAALRDWAASGR</sequence>